<sequence>MDLDYLYQEIIKMKNETLMEEPCPLYEPEWEDVTNSAKDWEDFWHNEDRTSTSNNKRRSSGDD</sequence>
<feature type="region of interest" description="Disordered" evidence="1">
    <location>
        <begin position="42"/>
        <end position="63"/>
    </location>
</feature>
<dbReference type="KEGG" id="vg:30309200"/>
<gene>
    <name evidence="2" type="ORF">P29B0810_127</name>
</gene>
<evidence type="ECO:0000313" key="2">
    <source>
        <dbReference type="EMBL" id="AOV61822.1"/>
    </source>
</evidence>
<evidence type="ECO:0000256" key="1">
    <source>
        <dbReference type="SAM" id="MobiDB-lite"/>
    </source>
</evidence>
<evidence type="ECO:0000313" key="3">
    <source>
        <dbReference type="Proteomes" id="UP000202081"/>
    </source>
</evidence>
<reference evidence="2 3" key="1">
    <citation type="journal article" date="2016" name="Virology">
        <title>The genomic content and context of auxiliary metabolic genes in marine cyanomyoviruses.</title>
        <authorList>
            <person name="Crummett L.T."/>
            <person name="Puxty R.J."/>
            <person name="Weihe C."/>
            <person name="Marston M.F."/>
            <person name="Martiny J.B."/>
        </authorList>
    </citation>
    <scope>NUCLEOTIDE SEQUENCE [LARGE SCALE GENOMIC DNA]</scope>
    <source>
        <strain evidence="2">0810PA29</strain>
    </source>
</reference>
<accession>A0A1D8KT20</accession>
<organism evidence="2 3">
    <name type="scientific">Synechococcus phage S-WAM2</name>
    <dbReference type="NCBI Taxonomy" id="1815522"/>
    <lineage>
        <taxon>Viruses</taxon>
        <taxon>Duplodnaviria</taxon>
        <taxon>Heunggongvirae</taxon>
        <taxon>Uroviricota</taxon>
        <taxon>Caudoviricetes</taxon>
        <taxon>Pantevenvirales</taxon>
        <taxon>Kyanoviridae</taxon>
        <taxon>Cymopoleiavirus</taxon>
        <taxon>Cymopoleiavirus swam2</taxon>
    </lineage>
</organism>
<keyword evidence="3" id="KW-1185">Reference proteome</keyword>
<dbReference type="GeneID" id="30309200"/>
<dbReference type="RefSeq" id="YP_009324290.1">
    <property type="nucleotide sequence ID" value="NC_031935.1"/>
</dbReference>
<proteinExistence type="predicted"/>
<dbReference type="OrthoDB" id="27641at10239"/>
<dbReference type="EMBL" id="KU686211">
    <property type="protein sequence ID" value="AOV61822.1"/>
    <property type="molecule type" value="Genomic_DNA"/>
</dbReference>
<dbReference type="Proteomes" id="UP000202081">
    <property type="component" value="Segment"/>
</dbReference>
<protein>
    <submittedName>
        <fullName evidence="2">Uncharacterized protein</fullName>
    </submittedName>
</protein>
<name>A0A1D8KT20_9CAUD</name>